<dbReference type="EMBL" id="CAADFN010000065">
    <property type="protein sequence ID" value="VFK19958.1"/>
    <property type="molecule type" value="Genomic_DNA"/>
</dbReference>
<evidence type="ECO:0000313" key="1">
    <source>
        <dbReference type="EMBL" id="VFK19958.1"/>
    </source>
</evidence>
<protein>
    <submittedName>
        <fullName evidence="1">Uncharacterized protein</fullName>
    </submittedName>
</protein>
<dbReference type="AlphaFoldDB" id="A0A450WSJ5"/>
<proteinExistence type="predicted"/>
<organism evidence="1">
    <name type="scientific">Candidatus Kentrum sp. LFY</name>
    <dbReference type="NCBI Taxonomy" id="2126342"/>
    <lineage>
        <taxon>Bacteria</taxon>
        <taxon>Pseudomonadati</taxon>
        <taxon>Pseudomonadota</taxon>
        <taxon>Gammaproteobacteria</taxon>
        <taxon>Candidatus Kentrum</taxon>
    </lineage>
</organism>
<name>A0A450WSJ5_9GAMM</name>
<gene>
    <name evidence="1" type="ORF">BECKLFY1418C_GA0070996_106517</name>
</gene>
<reference evidence="1" key="1">
    <citation type="submission" date="2019-02" db="EMBL/GenBank/DDBJ databases">
        <authorList>
            <person name="Gruber-Vodicka R. H."/>
            <person name="Seah K. B. B."/>
        </authorList>
    </citation>
    <scope>NUCLEOTIDE SEQUENCE</scope>
    <source>
        <strain evidence="1">BECK_BY7</strain>
    </source>
</reference>
<sequence length="71" mass="8833">MKKEVIDFNDEIIFRFYRLCIYLRSTLSEIPHIKTYKLYICNIGQLGKRNLFFLRIPQKYYFVSHIYRITF</sequence>
<accession>A0A450WSJ5</accession>